<reference evidence="3" key="1">
    <citation type="journal article" date="2011" name="Genome Res.">
        <title>Phylogeny-wide analysis of social amoeba genomes highlights ancient origins for complex intercellular communication.</title>
        <authorList>
            <person name="Heidel A.J."/>
            <person name="Lawal H.M."/>
            <person name="Felder M."/>
            <person name="Schilde C."/>
            <person name="Helps N.R."/>
            <person name="Tunggal B."/>
            <person name="Rivero F."/>
            <person name="John U."/>
            <person name="Schleicher M."/>
            <person name="Eichinger L."/>
            <person name="Platzer M."/>
            <person name="Noegel A.A."/>
            <person name="Schaap P."/>
            <person name="Gloeckner G."/>
        </authorList>
    </citation>
    <scope>NUCLEOTIDE SEQUENCE [LARGE SCALE GENOMIC DNA]</scope>
    <source>
        <strain evidence="3">SH3</strain>
    </source>
</reference>
<gene>
    <name evidence="2" type="ORF">DFA_01988</name>
</gene>
<accession>F4PR41</accession>
<sequence>MDDNDESSSQHLLCLFPSESSNKKIDVSQMDNTKQPFGSIKDDDKSQVADINKKSTPKRSRQRNDDDDDDEQQDDETISSYYQQQQQQQDDDQDDLKKRNKNDNKSKSSFQTCAGKPIRISNDKLSKAFEMISGGNTINNNNKQDEQEEKEIEKIQQMYNDVLNYLTLPFHKEQPSSPKDK</sequence>
<evidence type="ECO:0000313" key="2">
    <source>
        <dbReference type="EMBL" id="EGG22098.1"/>
    </source>
</evidence>
<feature type="compositionally biased region" description="Basic and acidic residues" evidence="1">
    <location>
        <begin position="95"/>
        <end position="106"/>
    </location>
</feature>
<feature type="compositionally biased region" description="Acidic residues" evidence="1">
    <location>
        <begin position="65"/>
        <end position="77"/>
    </location>
</feature>
<evidence type="ECO:0000313" key="3">
    <source>
        <dbReference type="Proteomes" id="UP000007797"/>
    </source>
</evidence>
<organism evidence="2 3">
    <name type="scientific">Cavenderia fasciculata</name>
    <name type="common">Slime mold</name>
    <name type="synonym">Dictyostelium fasciculatum</name>
    <dbReference type="NCBI Taxonomy" id="261658"/>
    <lineage>
        <taxon>Eukaryota</taxon>
        <taxon>Amoebozoa</taxon>
        <taxon>Evosea</taxon>
        <taxon>Eumycetozoa</taxon>
        <taxon>Dictyostelia</taxon>
        <taxon>Acytosteliales</taxon>
        <taxon>Cavenderiaceae</taxon>
        <taxon>Cavenderia</taxon>
    </lineage>
</organism>
<name>F4PR41_CACFS</name>
<proteinExistence type="predicted"/>
<dbReference type="EMBL" id="GL883010">
    <property type="protein sequence ID" value="EGG22098.1"/>
    <property type="molecule type" value="Genomic_DNA"/>
</dbReference>
<dbReference type="KEGG" id="dfa:DFA_01988"/>
<dbReference type="Proteomes" id="UP000007797">
    <property type="component" value="Unassembled WGS sequence"/>
</dbReference>
<evidence type="ECO:0000256" key="1">
    <source>
        <dbReference type="SAM" id="MobiDB-lite"/>
    </source>
</evidence>
<dbReference type="GeneID" id="14873362"/>
<dbReference type="RefSeq" id="XP_004359949.1">
    <property type="nucleotide sequence ID" value="XM_004359892.1"/>
</dbReference>
<keyword evidence="3" id="KW-1185">Reference proteome</keyword>
<protein>
    <submittedName>
        <fullName evidence="2">Uncharacterized protein</fullName>
    </submittedName>
</protein>
<dbReference type="AlphaFoldDB" id="F4PR41"/>
<feature type="region of interest" description="Disordered" evidence="1">
    <location>
        <begin position="1"/>
        <end position="121"/>
    </location>
</feature>
<feature type="compositionally biased region" description="Basic and acidic residues" evidence="1">
    <location>
        <begin position="40"/>
        <end position="53"/>
    </location>
</feature>